<keyword evidence="1" id="KW-1133">Transmembrane helix</keyword>
<accession>A0ABW0GKE8</accession>
<protein>
    <submittedName>
        <fullName evidence="2">DUF3592 domain-containing protein</fullName>
    </submittedName>
</protein>
<name>A0ABW0GKE8_9MICO</name>
<evidence type="ECO:0000256" key="1">
    <source>
        <dbReference type="SAM" id="Phobius"/>
    </source>
</evidence>
<organism evidence="2 3">
    <name type="scientific">Aquipuribacter nitratireducens</name>
    <dbReference type="NCBI Taxonomy" id="650104"/>
    <lineage>
        <taxon>Bacteria</taxon>
        <taxon>Bacillati</taxon>
        <taxon>Actinomycetota</taxon>
        <taxon>Actinomycetes</taxon>
        <taxon>Micrococcales</taxon>
        <taxon>Intrasporangiaceae</taxon>
        <taxon>Aquipuribacter</taxon>
    </lineage>
</organism>
<dbReference type="Proteomes" id="UP001596122">
    <property type="component" value="Unassembled WGS sequence"/>
</dbReference>
<dbReference type="RefSeq" id="WP_340271467.1">
    <property type="nucleotide sequence ID" value="NZ_JBBEOG010000011.1"/>
</dbReference>
<keyword evidence="1" id="KW-0472">Membrane</keyword>
<feature type="transmembrane region" description="Helical" evidence="1">
    <location>
        <begin position="142"/>
        <end position="170"/>
    </location>
</feature>
<dbReference type="EMBL" id="JBHSLD010000004">
    <property type="protein sequence ID" value="MFC5379983.1"/>
    <property type="molecule type" value="Genomic_DNA"/>
</dbReference>
<sequence length="185" mass="19863">MFAAVAVLALVAAVALVAVWVSTGWYQCTSRAWSGEDLDLPPSVVGRRDAEVLDVDMWRKPDGSRRSTADVVFEAAGRQRVVTWVELIHRDRLPEVGEVVTVAYLPGDPETAFLLDDPGLSDPQGNGYLAYRTPPPLDDECAAVPLLLVVAACAAGLAVIAAPVGAGLLLTTRRTERWSPSSLRR</sequence>
<evidence type="ECO:0000313" key="3">
    <source>
        <dbReference type="Proteomes" id="UP001596122"/>
    </source>
</evidence>
<keyword evidence="1" id="KW-0812">Transmembrane</keyword>
<keyword evidence="3" id="KW-1185">Reference proteome</keyword>
<comment type="caution">
    <text evidence="2">The sequence shown here is derived from an EMBL/GenBank/DDBJ whole genome shotgun (WGS) entry which is preliminary data.</text>
</comment>
<reference evidence="3" key="1">
    <citation type="journal article" date="2019" name="Int. J. Syst. Evol. Microbiol.">
        <title>The Global Catalogue of Microorganisms (GCM) 10K type strain sequencing project: providing services to taxonomists for standard genome sequencing and annotation.</title>
        <authorList>
            <consortium name="The Broad Institute Genomics Platform"/>
            <consortium name="The Broad Institute Genome Sequencing Center for Infectious Disease"/>
            <person name="Wu L."/>
            <person name="Ma J."/>
        </authorList>
    </citation>
    <scope>NUCLEOTIDE SEQUENCE [LARGE SCALE GENOMIC DNA]</scope>
    <source>
        <strain evidence="3">CCUG 43114</strain>
    </source>
</reference>
<gene>
    <name evidence="2" type="ORF">ACFPJ6_04180</name>
</gene>
<proteinExistence type="predicted"/>
<evidence type="ECO:0000313" key="2">
    <source>
        <dbReference type="EMBL" id="MFC5379983.1"/>
    </source>
</evidence>